<reference evidence="6" key="1">
    <citation type="journal article" date="2014" name="Front. Microbiol.">
        <title>High frequency of phylogenetically diverse reductive dehalogenase-homologous genes in deep subseafloor sedimentary metagenomes.</title>
        <authorList>
            <person name="Kawai M."/>
            <person name="Futagami T."/>
            <person name="Toyoda A."/>
            <person name="Takaki Y."/>
            <person name="Nishi S."/>
            <person name="Hori S."/>
            <person name="Arai W."/>
            <person name="Tsubouchi T."/>
            <person name="Morono Y."/>
            <person name="Uchiyama I."/>
            <person name="Ito T."/>
            <person name="Fujiyama A."/>
            <person name="Inagaki F."/>
            <person name="Takami H."/>
        </authorList>
    </citation>
    <scope>NUCLEOTIDE SEQUENCE</scope>
    <source>
        <strain evidence="6">Expedition CK06-06</strain>
    </source>
</reference>
<dbReference type="PANTHER" id="PTHR43600">
    <property type="entry name" value="COENZYME F420 HYDROGENASE, SUBUNIT ALPHA"/>
    <property type="match status" value="1"/>
</dbReference>
<evidence type="ECO:0000256" key="4">
    <source>
        <dbReference type="ARBA" id="ARBA00022723"/>
    </source>
</evidence>
<evidence type="ECO:0000313" key="6">
    <source>
        <dbReference type="EMBL" id="GAI55912.1"/>
    </source>
</evidence>
<evidence type="ECO:0000256" key="3">
    <source>
        <dbReference type="ARBA" id="ARBA00022596"/>
    </source>
</evidence>
<name>X1PHY0_9ZZZZ</name>
<proteinExistence type="inferred from homology"/>
<dbReference type="AlphaFoldDB" id="X1PHY0"/>
<feature type="non-terminal residue" evidence="6">
    <location>
        <position position="41"/>
    </location>
</feature>
<comment type="caution">
    <text evidence="6">The sequence shown here is derived from an EMBL/GenBank/DDBJ whole genome shotgun (WGS) entry which is preliminary data.</text>
</comment>
<dbReference type="EMBL" id="BARV01040637">
    <property type="protein sequence ID" value="GAI55912.1"/>
    <property type="molecule type" value="Genomic_DNA"/>
</dbReference>
<comment type="cofactor">
    <cofactor evidence="1">
        <name>Ni(2+)</name>
        <dbReference type="ChEBI" id="CHEBI:49786"/>
    </cofactor>
</comment>
<dbReference type="GO" id="GO:0046872">
    <property type="term" value="F:metal ion binding"/>
    <property type="evidence" value="ECO:0007669"/>
    <property type="project" value="UniProtKB-KW"/>
</dbReference>
<keyword evidence="5" id="KW-0560">Oxidoreductase</keyword>
<protein>
    <submittedName>
        <fullName evidence="6">Uncharacterized protein</fullName>
    </submittedName>
</protein>
<accession>X1PHY0</accession>
<dbReference type="SUPFAM" id="SSF56762">
    <property type="entry name" value="HydB/Nqo4-like"/>
    <property type="match status" value="1"/>
</dbReference>
<sequence length="41" mass="4707">MGKKLVIEPITRIEGHAKVTIHIDDEGNVEKSYFHVNQFRG</sequence>
<keyword evidence="4" id="KW-0479">Metal-binding</keyword>
<dbReference type="PANTHER" id="PTHR43600:SF2">
    <property type="entry name" value="F420-NON-REDUCING HYDROGENASE VHU SUBUNIT A"/>
    <property type="match status" value="1"/>
</dbReference>
<comment type="similarity">
    <text evidence="2">Belongs to the [NiFe]/[NiFeSe] hydrogenase large subunit family.</text>
</comment>
<dbReference type="Gene3D" id="1.10.645.10">
    <property type="entry name" value="Cytochrome-c3 Hydrogenase, chain B"/>
    <property type="match status" value="1"/>
</dbReference>
<evidence type="ECO:0000256" key="2">
    <source>
        <dbReference type="ARBA" id="ARBA00009292"/>
    </source>
</evidence>
<keyword evidence="3" id="KW-0533">Nickel</keyword>
<dbReference type="InterPro" id="IPR029014">
    <property type="entry name" value="NiFe-Hase_large"/>
</dbReference>
<evidence type="ECO:0000256" key="1">
    <source>
        <dbReference type="ARBA" id="ARBA00001967"/>
    </source>
</evidence>
<gene>
    <name evidence="6" type="ORF">S06H3_61849</name>
</gene>
<evidence type="ECO:0000256" key="5">
    <source>
        <dbReference type="ARBA" id="ARBA00023002"/>
    </source>
</evidence>
<organism evidence="6">
    <name type="scientific">marine sediment metagenome</name>
    <dbReference type="NCBI Taxonomy" id="412755"/>
    <lineage>
        <taxon>unclassified sequences</taxon>
        <taxon>metagenomes</taxon>
        <taxon>ecological metagenomes</taxon>
    </lineage>
</organism>
<dbReference type="GO" id="GO:0016491">
    <property type="term" value="F:oxidoreductase activity"/>
    <property type="evidence" value="ECO:0007669"/>
    <property type="project" value="UniProtKB-KW"/>
</dbReference>